<dbReference type="Pfam" id="PF02427">
    <property type="entry name" value="PSI_PsaE"/>
    <property type="match status" value="1"/>
</dbReference>
<keyword evidence="5 8" id="KW-0602">Photosynthesis</keyword>
<proteinExistence type="inferred from homology"/>
<dbReference type="eggNOG" id="ENOG503313D">
    <property type="taxonomic scope" value="Bacteria"/>
</dbReference>
<sequence length="124" mass="13123">MVQRGSKVRILRKESFWFQDVGTVATVDQSGIKYPVIVRFENVNYAGVNTNNFSQAEVVEIAPPTAKSKASTAKPGGKQTTIDERTRTTGQGAPKPSGKASAAPESGEAGTRVQGAPNQGTDSR</sequence>
<dbReference type="GO" id="GO:0015979">
    <property type="term" value="P:photosynthesis"/>
    <property type="evidence" value="ECO:0007669"/>
    <property type="project" value="UniProtKB-UniRule"/>
</dbReference>
<feature type="compositionally biased region" description="Low complexity" evidence="9">
    <location>
        <begin position="92"/>
        <end position="110"/>
    </location>
</feature>
<dbReference type="PATRIC" id="fig|1173022.3.peg.3568"/>
<dbReference type="InterPro" id="IPR003375">
    <property type="entry name" value="PSI_PsaE"/>
</dbReference>
<evidence type="ECO:0000256" key="6">
    <source>
        <dbReference type="ARBA" id="ARBA00022836"/>
    </source>
</evidence>
<dbReference type="Gene3D" id="2.30.30.50">
    <property type="match status" value="1"/>
</dbReference>
<reference evidence="10 11" key="1">
    <citation type="submission" date="2012-06" db="EMBL/GenBank/DDBJ databases">
        <title>Finished chromosome of genome of Crinalium epipsammum PCC 9333.</title>
        <authorList>
            <consortium name="US DOE Joint Genome Institute"/>
            <person name="Gugger M."/>
            <person name="Coursin T."/>
            <person name="Rippka R."/>
            <person name="Tandeau De Marsac N."/>
            <person name="Huntemann M."/>
            <person name="Wei C.-L."/>
            <person name="Han J."/>
            <person name="Detter J.C."/>
            <person name="Han C."/>
            <person name="Tapia R."/>
            <person name="Davenport K."/>
            <person name="Daligault H."/>
            <person name="Erkkila T."/>
            <person name="Gu W."/>
            <person name="Munk A.C.C."/>
            <person name="Teshima H."/>
            <person name="Xu Y."/>
            <person name="Chain P."/>
            <person name="Chen A."/>
            <person name="Krypides N."/>
            <person name="Mavromatis K."/>
            <person name="Markowitz V."/>
            <person name="Szeto E."/>
            <person name="Ivanova N."/>
            <person name="Mikhailova N."/>
            <person name="Ovchinnikova G."/>
            <person name="Pagani I."/>
            <person name="Pati A."/>
            <person name="Goodwin L."/>
            <person name="Peters L."/>
            <person name="Pitluck S."/>
            <person name="Woyke T."/>
            <person name="Kerfeld C."/>
        </authorList>
    </citation>
    <scope>NUCLEOTIDE SEQUENCE [LARGE SCALE GENOMIC DNA]</scope>
    <source>
        <strain evidence="10 11">PCC 9333</strain>
    </source>
</reference>
<dbReference type="HOGENOM" id="CLU_2001555_0_0_3"/>
<organism evidence="10 11">
    <name type="scientific">Crinalium epipsammum PCC 9333</name>
    <dbReference type="NCBI Taxonomy" id="1173022"/>
    <lineage>
        <taxon>Bacteria</taxon>
        <taxon>Bacillati</taxon>
        <taxon>Cyanobacteriota</taxon>
        <taxon>Cyanophyceae</taxon>
        <taxon>Gomontiellales</taxon>
        <taxon>Gomontiellaceae</taxon>
        <taxon>Crinalium</taxon>
    </lineage>
</organism>
<dbReference type="EMBL" id="CP003620">
    <property type="protein sequence ID" value="AFZ14131.1"/>
    <property type="molecule type" value="Genomic_DNA"/>
</dbReference>
<dbReference type="RefSeq" id="WP_015204237.1">
    <property type="nucleotide sequence ID" value="NC_019753.1"/>
</dbReference>
<evidence type="ECO:0000256" key="8">
    <source>
        <dbReference type="HAMAP-Rule" id="MF_00613"/>
    </source>
</evidence>
<dbReference type="PANTHER" id="PTHR34549:SF2">
    <property type="entry name" value="PHOTOSYSTEM I SUBUNIT IV"/>
    <property type="match status" value="1"/>
</dbReference>
<evidence type="ECO:0000256" key="9">
    <source>
        <dbReference type="SAM" id="MobiDB-lite"/>
    </source>
</evidence>
<dbReference type="SUPFAM" id="SSF50090">
    <property type="entry name" value="Electron transport accessory proteins"/>
    <property type="match status" value="1"/>
</dbReference>
<dbReference type="NCBIfam" id="NF002745">
    <property type="entry name" value="PRK02749.1"/>
    <property type="match status" value="1"/>
</dbReference>
<evidence type="ECO:0000256" key="2">
    <source>
        <dbReference type="ARBA" id="ARBA00004170"/>
    </source>
</evidence>
<keyword evidence="6 8" id="KW-0603">Photosystem I</keyword>
<comment type="function">
    <text evidence="1 8">Stabilizes the interaction between PsaC and the PSI core, assists the docking of the ferredoxin to PSI and interacts with ferredoxin-NADP oxidoreductase.</text>
</comment>
<keyword evidence="8" id="KW-0793">Thylakoid</keyword>
<dbReference type="PANTHER" id="PTHR34549">
    <property type="entry name" value="PHOTOSYSTEM I REACTION CENTER SUBUNIT IV A, CHLOROPLASTIC-RELATED"/>
    <property type="match status" value="1"/>
</dbReference>
<evidence type="ECO:0000313" key="10">
    <source>
        <dbReference type="EMBL" id="AFZ14131.1"/>
    </source>
</evidence>
<dbReference type="STRING" id="1173022.Cri9333_3300"/>
<evidence type="ECO:0000256" key="3">
    <source>
        <dbReference type="ARBA" id="ARBA00007501"/>
    </source>
</evidence>
<gene>
    <name evidence="8" type="primary">psaE</name>
    <name evidence="10" type="ORF">Cri9333_3300</name>
</gene>
<comment type="subcellular location">
    <subcellularLocation>
        <location evidence="8">Cellular thylakoid membrane</location>
        <topology evidence="8">Peripheral membrane protein</topology>
    </subcellularLocation>
    <subcellularLocation>
        <location evidence="2">Membrane</location>
        <topology evidence="2">Peripheral membrane protein</topology>
    </subcellularLocation>
</comment>
<keyword evidence="7 8" id="KW-0472">Membrane</keyword>
<dbReference type="Proteomes" id="UP000010472">
    <property type="component" value="Chromosome"/>
</dbReference>
<dbReference type="GO" id="GO:0009538">
    <property type="term" value="C:photosystem I reaction center"/>
    <property type="evidence" value="ECO:0007669"/>
    <property type="project" value="InterPro"/>
</dbReference>
<evidence type="ECO:0000256" key="5">
    <source>
        <dbReference type="ARBA" id="ARBA00022531"/>
    </source>
</evidence>
<dbReference type="KEGG" id="cep:Cri9333_3300"/>
<feature type="region of interest" description="Disordered" evidence="9">
    <location>
        <begin position="63"/>
        <end position="124"/>
    </location>
</feature>
<dbReference type="GO" id="GO:0031676">
    <property type="term" value="C:plasma membrane-derived thylakoid membrane"/>
    <property type="evidence" value="ECO:0007669"/>
    <property type="project" value="UniProtKB-SubCell"/>
</dbReference>
<dbReference type="HAMAP" id="MF_00613">
    <property type="entry name" value="PSI_PsaE"/>
    <property type="match status" value="1"/>
</dbReference>
<name>K9W1Q4_9CYAN</name>
<evidence type="ECO:0000256" key="1">
    <source>
        <dbReference type="ARBA" id="ARBA00001993"/>
    </source>
</evidence>
<evidence type="ECO:0000256" key="4">
    <source>
        <dbReference type="ARBA" id="ARBA00019865"/>
    </source>
</evidence>
<protein>
    <recommendedName>
        <fullName evidence="4 8">Photosystem I reaction center subunit IV</fullName>
    </recommendedName>
</protein>
<keyword evidence="11" id="KW-1185">Reference proteome</keyword>
<dbReference type="AlphaFoldDB" id="K9W1Q4"/>
<comment type="similarity">
    <text evidence="3 8">Belongs to the PsaE family.</text>
</comment>
<accession>K9W1Q4</accession>
<evidence type="ECO:0000256" key="7">
    <source>
        <dbReference type="ARBA" id="ARBA00023136"/>
    </source>
</evidence>
<dbReference type="InterPro" id="IPR008990">
    <property type="entry name" value="Elect_transpt_acc-like_dom_sf"/>
</dbReference>
<evidence type="ECO:0000313" key="11">
    <source>
        <dbReference type="Proteomes" id="UP000010472"/>
    </source>
</evidence>
<dbReference type="OrthoDB" id="427926at2"/>